<accession>Q5H6R1</accession>
<dbReference type="AlphaFoldDB" id="Q5H6R1"/>
<keyword evidence="1" id="KW-0812">Transmembrane</keyword>
<keyword evidence="1" id="KW-0472">Membrane</keyword>
<gene>
    <name evidence="2" type="ordered locus">XOO0105</name>
</gene>
<evidence type="ECO:0000256" key="1">
    <source>
        <dbReference type="SAM" id="Phobius"/>
    </source>
</evidence>
<sequence length="96" mass="10867">MLTGPSKTVWMWFAAAAAILLLVLFVGWAMLGYFRRELSTVKEELQRYENAMRVLQAYSASDAVICDGCVCVNVDPNGQRTGDKHQYRQAKPRPQQ</sequence>
<protein>
    <submittedName>
        <fullName evidence="2">Uncharacterized protein</fullName>
    </submittedName>
</protein>
<feature type="transmembrane region" description="Helical" evidence="1">
    <location>
        <begin position="12"/>
        <end position="34"/>
    </location>
</feature>
<dbReference type="Proteomes" id="UP000006735">
    <property type="component" value="Chromosome"/>
</dbReference>
<proteinExistence type="predicted"/>
<dbReference type="STRING" id="291331.XOO0105"/>
<keyword evidence="1" id="KW-1133">Transmembrane helix</keyword>
<keyword evidence="3" id="KW-1185">Reference proteome</keyword>
<evidence type="ECO:0000313" key="2">
    <source>
        <dbReference type="EMBL" id="AAW73359.1"/>
    </source>
</evidence>
<dbReference type="HOGENOM" id="CLU_2511837_0_0_6"/>
<name>Q5H6R1_XANOR</name>
<evidence type="ECO:0000313" key="3">
    <source>
        <dbReference type="Proteomes" id="UP000006735"/>
    </source>
</evidence>
<dbReference type="KEGG" id="xoo:XOO0105"/>
<organism evidence="2 3">
    <name type="scientific">Xanthomonas oryzae pv. oryzae (strain KACC10331 / KXO85)</name>
    <dbReference type="NCBI Taxonomy" id="291331"/>
    <lineage>
        <taxon>Bacteria</taxon>
        <taxon>Pseudomonadati</taxon>
        <taxon>Pseudomonadota</taxon>
        <taxon>Gammaproteobacteria</taxon>
        <taxon>Lysobacterales</taxon>
        <taxon>Lysobacteraceae</taxon>
        <taxon>Xanthomonas</taxon>
    </lineage>
</organism>
<dbReference type="EMBL" id="AE013598">
    <property type="protein sequence ID" value="AAW73359.1"/>
    <property type="molecule type" value="Genomic_DNA"/>
</dbReference>
<reference evidence="2 3" key="1">
    <citation type="journal article" date="2005" name="Nucleic Acids Res.">
        <title>The genome sequence of Xanthomonas oryzae pathovar oryzae KACC10331, the bacterial blight pathogen of rice.</title>
        <authorList>
            <person name="Lee B.M."/>
            <person name="Park Y.J."/>
            <person name="Park D.S."/>
            <person name="Kang H.W."/>
            <person name="Kim J.G."/>
            <person name="Song E.S."/>
            <person name="Park I.C."/>
            <person name="Yoon U.H."/>
            <person name="Hahn J.H."/>
            <person name="Koo B.S."/>
            <person name="Lee G.B."/>
            <person name="Kim H."/>
            <person name="Park H.S."/>
            <person name="Yoon K.O."/>
            <person name="Kim J.H."/>
            <person name="Jung C.H."/>
            <person name="Koh N.H."/>
            <person name="Seo J.S."/>
            <person name="Go S.J."/>
        </authorList>
    </citation>
    <scope>NUCLEOTIDE SEQUENCE [LARGE SCALE GENOMIC DNA]</scope>
    <source>
        <strain evidence="3">KACC10331 / KXO85</strain>
    </source>
</reference>